<proteinExistence type="predicted"/>
<reference evidence="1" key="1">
    <citation type="submission" date="2022-10" db="EMBL/GenBank/DDBJ databases">
        <title>Culturing micro-colonial fungi from biological soil crusts in the Mojave desert and describing Neophaeococcomyces mojavensis, and introducing the new genera and species Taxawa tesnikishii.</title>
        <authorList>
            <person name="Kurbessoian T."/>
            <person name="Stajich J.E."/>
        </authorList>
    </citation>
    <scope>NUCLEOTIDE SEQUENCE</scope>
    <source>
        <strain evidence="1">JES_115</strain>
    </source>
</reference>
<evidence type="ECO:0000313" key="1">
    <source>
        <dbReference type="EMBL" id="KAJ9639480.1"/>
    </source>
</evidence>
<gene>
    <name evidence="1" type="ORF">H2199_006514</name>
</gene>
<protein>
    <submittedName>
        <fullName evidence="1">Uncharacterized protein</fullName>
    </submittedName>
</protein>
<organism evidence="1 2">
    <name type="scientific">Coniosporium tulheliwenetii</name>
    <dbReference type="NCBI Taxonomy" id="3383036"/>
    <lineage>
        <taxon>Eukaryota</taxon>
        <taxon>Fungi</taxon>
        <taxon>Dikarya</taxon>
        <taxon>Ascomycota</taxon>
        <taxon>Pezizomycotina</taxon>
        <taxon>Dothideomycetes</taxon>
        <taxon>Dothideomycetes incertae sedis</taxon>
        <taxon>Coniosporium</taxon>
    </lineage>
</organism>
<dbReference type="EMBL" id="JAPDRP010000019">
    <property type="protein sequence ID" value="KAJ9639480.1"/>
    <property type="molecule type" value="Genomic_DNA"/>
</dbReference>
<comment type="caution">
    <text evidence="1">The sequence shown here is derived from an EMBL/GenBank/DDBJ whole genome shotgun (WGS) entry which is preliminary data.</text>
</comment>
<accession>A0ACC2YVV1</accession>
<name>A0ACC2YVV1_9PEZI</name>
<keyword evidence="2" id="KW-1185">Reference proteome</keyword>
<dbReference type="Proteomes" id="UP001172680">
    <property type="component" value="Unassembled WGS sequence"/>
</dbReference>
<evidence type="ECO:0000313" key="2">
    <source>
        <dbReference type="Proteomes" id="UP001172680"/>
    </source>
</evidence>
<sequence length="128" mass="13764">MKAFTTLVTLVLAAAAASASPVPAPGTESAIEAHRAAGLSERNIAALLSVRHPCPSFHAHTSEVEERDVSPSMMSNVFQKRSMSAAEKTWIEKLMGRVLAGEPLGKRDVAEGDVVLVRPKTFWAKRAR</sequence>